<proteinExistence type="predicted"/>
<sequence length="96" mass="10589">MYIKEHNIDSGLMVAVCDTELIGKRFVDGDLNLNITEGFYKGDEATEREVIASLKQATIANLVGKRAIKCAVDNNFIDDANVIFVDGVPHAQMVKF</sequence>
<dbReference type="EMBL" id="MT631633">
    <property type="protein sequence ID" value="QNO55911.1"/>
    <property type="molecule type" value="Genomic_DNA"/>
</dbReference>
<name>A0A7G9Z6M7_9EURY</name>
<evidence type="ECO:0008006" key="2">
    <source>
        <dbReference type="Google" id="ProtNLM"/>
    </source>
</evidence>
<gene>
    <name evidence="1" type="ORF">JGNPCJAK_00014</name>
</gene>
<dbReference type="Pfam" id="PF04242">
    <property type="entry name" value="DUF424"/>
    <property type="match status" value="1"/>
</dbReference>
<protein>
    <recommendedName>
        <fullName evidence="2">DUF424 domain-containing protein</fullName>
    </recommendedName>
</protein>
<dbReference type="InterPro" id="IPR007355">
    <property type="entry name" value="DUF424"/>
</dbReference>
<reference evidence="1" key="1">
    <citation type="submission" date="2020-06" db="EMBL/GenBank/DDBJ databases">
        <title>Unique genomic features of the anaerobic methanotrophic archaea.</title>
        <authorList>
            <person name="Chadwick G.L."/>
            <person name="Skennerton C.T."/>
            <person name="Laso-Perez R."/>
            <person name="Leu A.O."/>
            <person name="Speth D.R."/>
            <person name="Yu H."/>
            <person name="Morgan-Lang C."/>
            <person name="Hatzenpichler R."/>
            <person name="Goudeau D."/>
            <person name="Malmstrom R."/>
            <person name="Brazelton W.J."/>
            <person name="Woyke T."/>
            <person name="Hallam S.J."/>
            <person name="Tyson G.W."/>
            <person name="Wegener G."/>
            <person name="Boetius A."/>
            <person name="Orphan V."/>
        </authorList>
    </citation>
    <scope>NUCLEOTIDE SEQUENCE</scope>
</reference>
<organism evidence="1">
    <name type="scientific">Candidatus Methanophaga sp. ANME-1 ERB7</name>
    <dbReference type="NCBI Taxonomy" id="2759913"/>
    <lineage>
        <taxon>Archaea</taxon>
        <taxon>Methanobacteriati</taxon>
        <taxon>Methanobacteriota</taxon>
        <taxon>Stenosarchaea group</taxon>
        <taxon>Methanomicrobia</taxon>
        <taxon>Candidatus Methanophagales</taxon>
        <taxon>Candidatus Methanophagaceae</taxon>
        <taxon>Candidatus Methanophaga</taxon>
    </lineage>
</organism>
<dbReference type="Gene3D" id="3.30.1860.10">
    <property type="entry name" value="uncharacterized conserved protein from methanopyrus kandleri domain like"/>
    <property type="match status" value="1"/>
</dbReference>
<dbReference type="AlphaFoldDB" id="A0A7G9Z6M7"/>
<evidence type="ECO:0000313" key="1">
    <source>
        <dbReference type="EMBL" id="QNO55911.1"/>
    </source>
</evidence>
<accession>A0A7G9Z6M7</accession>